<feature type="compositionally biased region" description="Basic residues" evidence="2">
    <location>
        <begin position="195"/>
        <end position="206"/>
    </location>
</feature>
<accession>A0AAD8VK55</accession>
<keyword evidence="4" id="KW-1185">Reference proteome</keyword>
<feature type="region of interest" description="Disordered" evidence="2">
    <location>
        <begin position="140"/>
        <end position="425"/>
    </location>
</feature>
<dbReference type="EMBL" id="JAUUTY010000007">
    <property type="protein sequence ID" value="KAK1607700.1"/>
    <property type="molecule type" value="Genomic_DNA"/>
</dbReference>
<evidence type="ECO:0000313" key="4">
    <source>
        <dbReference type="Proteomes" id="UP001231189"/>
    </source>
</evidence>
<feature type="coiled-coil region" evidence="1">
    <location>
        <begin position="502"/>
        <end position="540"/>
    </location>
</feature>
<protein>
    <submittedName>
        <fullName evidence="3">Uncharacterized protein</fullName>
    </submittedName>
</protein>
<keyword evidence="1" id="KW-0175">Coiled coil</keyword>
<gene>
    <name evidence="3" type="ORF">QYE76_031373</name>
</gene>
<dbReference type="Proteomes" id="UP001231189">
    <property type="component" value="Unassembled WGS sequence"/>
</dbReference>
<feature type="compositionally biased region" description="Basic and acidic residues" evidence="2">
    <location>
        <begin position="410"/>
        <end position="425"/>
    </location>
</feature>
<dbReference type="AlphaFoldDB" id="A0AAD8VK55"/>
<feature type="compositionally biased region" description="Low complexity" evidence="2">
    <location>
        <begin position="316"/>
        <end position="344"/>
    </location>
</feature>
<feature type="compositionally biased region" description="Basic and acidic residues" evidence="2">
    <location>
        <begin position="173"/>
        <end position="182"/>
    </location>
</feature>
<organism evidence="3 4">
    <name type="scientific">Lolium multiflorum</name>
    <name type="common">Italian ryegrass</name>
    <name type="synonym">Lolium perenne subsp. multiflorum</name>
    <dbReference type="NCBI Taxonomy" id="4521"/>
    <lineage>
        <taxon>Eukaryota</taxon>
        <taxon>Viridiplantae</taxon>
        <taxon>Streptophyta</taxon>
        <taxon>Embryophyta</taxon>
        <taxon>Tracheophyta</taxon>
        <taxon>Spermatophyta</taxon>
        <taxon>Magnoliopsida</taxon>
        <taxon>Liliopsida</taxon>
        <taxon>Poales</taxon>
        <taxon>Poaceae</taxon>
        <taxon>BOP clade</taxon>
        <taxon>Pooideae</taxon>
        <taxon>Poodae</taxon>
        <taxon>Poeae</taxon>
        <taxon>Poeae Chloroplast Group 2 (Poeae type)</taxon>
        <taxon>Loliodinae</taxon>
        <taxon>Loliinae</taxon>
        <taxon>Lolium</taxon>
    </lineage>
</organism>
<sequence>MPGSYLTRYRFDLSEHFKPPLVRSSRRSAELRSRRTCAVIPAAVKLFTASGFCGASAPLRSRAFPAGLRRFPSPVLVGGQELVFPSSDLFLVPSVASGQATLPSHRADRRGIFRNWALDKEDSDPYIHWADLKMGRIPISHPEAPSASTDPQVHEHAVPLQARSAKSSWRNSPPRDKKRNDPEPNAGPSAAPPAKRPKKPSKRHYVRREMPTSDGPALKVSKSASGMPPESSEDPARSSPPPRQSPVPSGAGNSLGGTTSAGRAAPNSPDHRAEEDLVSPPENQDIGASNTGAESEDAGPVGTLVPTAPKKKKKILASSSSKSLPETFAPAKTTTAPGAPKAASMPPPAGSAGGSDTAKPQRRRQEAVAAKNKPAPPRKAPSSASWNLSRGRQRLRPQPLVPHSRRYRGRREGYRPARPDHELKREGRELGHLLDYAEKWNQADVSAATRGVGRDRLPIVDPAGPKSTEEHFMHLKRAVREFDNAWHDATSNVVITIPEASIEALKTQLSDLHAEKEHLIRKHQEALDAQKEISRQLKDQPSRPVSA</sequence>
<name>A0AAD8VK55_LOLMU</name>
<comment type="caution">
    <text evidence="3">The sequence shown here is derived from an EMBL/GenBank/DDBJ whole genome shotgun (WGS) entry which is preliminary data.</text>
</comment>
<evidence type="ECO:0000256" key="2">
    <source>
        <dbReference type="SAM" id="MobiDB-lite"/>
    </source>
</evidence>
<evidence type="ECO:0000313" key="3">
    <source>
        <dbReference type="EMBL" id="KAK1607700.1"/>
    </source>
</evidence>
<evidence type="ECO:0000256" key="1">
    <source>
        <dbReference type="SAM" id="Coils"/>
    </source>
</evidence>
<reference evidence="3" key="1">
    <citation type="submission" date="2023-07" db="EMBL/GenBank/DDBJ databases">
        <title>A chromosome-level genome assembly of Lolium multiflorum.</title>
        <authorList>
            <person name="Chen Y."/>
            <person name="Copetti D."/>
            <person name="Kolliker R."/>
            <person name="Studer B."/>
        </authorList>
    </citation>
    <scope>NUCLEOTIDE SEQUENCE</scope>
    <source>
        <strain evidence="3">02402/16</strain>
        <tissue evidence="3">Leaf</tissue>
    </source>
</reference>
<proteinExistence type="predicted"/>